<organism evidence="1 2">
    <name type="scientific">Steroidobacter agaridevorans</name>
    <dbReference type="NCBI Taxonomy" id="2695856"/>
    <lineage>
        <taxon>Bacteria</taxon>
        <taxon>Pseudomonadati</taxon>
        <taxon>Pseudomonadota</taxon>
        <taxon>Gammaproteobacteria</taxon>
        <taxon>Steroidobacterales</taxon>
        <taxon>Steroidobacteraceae</taxon>
        <taxon>Steroidobacter</taxon>
    </lineage>
</organism>
<comment type="caution">
    <text evidence="1">The sequence shown here is derived from an EMBL/GenBank/DDBJ whole genome shotgun (WGS) entry which is preliminary data.</text>
</comment>
<sequence length="70" mass="7776">MQVDAGEPLIDQLRDAAIRWRHDDSVESARIMHMEPAETARKAAVTERFCALLPLVAGWRQGLNGSCQEG</sequence>
<dbReference type="EMBL" id="BLJN01000009">
    <property type="protein sequence ID" value="GFE84503.1"/>
    <property type="molecule type" value="Genomic_DNA"/>
</dbReference>
<accession>A0A829YNW4</accession>
<gene>
    <name evidence="1" type="ORF">GCM10011487_65030</name>
</gene>
<dbReference type="Proteomes" id="UP000445000">
    <property type="component" value="Unassembled WGS sequence"/>
</dbReference>
<dbReference type="AlphaFoldDB" id="A0A829YNW4"/>
<evidence type="ECO:0000313" key="2">
    <source>
        <dbReference type="Proteomes" id="UP000445000"/>
    </source>
</evidence>
<evidence type="ECO:0000313" key="1">
    <source>
        <dbReference type="EMBL" id="GFE84503.1"/>
    </source>
</evidence>
<dbReference type="RefSeq" id="WP_209005512.1">
    <property type="nucleotide sequence ID" value="NZ_BLJN01000009.1"/>
</dbReference>
<keyword evidence="2" id="KW-1185">Reference proteome</keyword>
<proteinExistence type="predicted"/>
<name>A0A829YNW4_9GAMM</name>
<protein>
    <submittedName>
        <fullName evidence="1">Uncharacterized protein</fullName>
    </submittedName>
</protein>
<reference evidence="2" key="1">
    <citation type="submission" date="2020-01" db="EMBL/GenBank/DDBJ databases">
        <title>'Steroidobacter agaridevorans' sp. nov., agar-degrading bacteria isolated from rhizosphere soils.</title>
        <authorList>
            <person name="Ikenaga M."/>
            <person name="Kataoka M."/>
            <person name="Murouchi A."/>
            <person name="Katsuragi S."/>
            <person name="Sakai M."/>
        </authorList>
    </citation>
    <scope>NUCLEOTIDE SEQUENCE [LARGE SCALE GENOMIC DNA]</scope>
    <source>
        <strain evidence="2">YU21-B</strain>
    </source>
</reference>